<evidence type="ECO:0000313" key="3">
    <source>
        <dbReference type="EMBL" id="CUX77362.1"/>
    </source>
</evidence>
<dbReference type="Proteomes" id="UP000250189">
    <property type="component" value="Chromosome"/>
</dbReference>
<dbReference type="RefSeq" id="WP_068576590.1">
    <property type="nucleotide sequence ID" value="NZ_CP015193.1"/>
</dbReference>
<dbReference type="GeneID" id="33322181"/>
<evidence type="ECO:0000313" key="5">
    <source>
        <dbReference type="Proteomes" id="UP000093069"/>
    </source>
</evidence>
<keyword evidence="1" id="KW-0812">Transmembrane</keyword>
<reference evidence="3" key="2">
    <citation type="submission" date="2016-01" db="EMBL/GenBank/DDBJ databases">
        <authorList>
            <person name="Oliw E.H."/>
        </authorList>
    </citation>
    <scope>NUCLEOTIDE SEQUENCE</scope>
    <source>
        <strain evidence="3">1</strain>
    </source>
</reference>
<protein>
    <submittedName>
        <fullName evidence="3">Uncharacterized protein</fullName>
    </submittedName>
</protein>
<accession>A0A160VRD9</accession>
<dbReference type="KEGG" id="tch:CHITON_1405"/>
<evidence type="ECO:0000256" key="1">
    <source>
        <dbReference type="SAM" id="Phobius"/>
    </source>
</evidence>
<evidence type="ECO:0000313" key="6">
    <source>
        <dbReference type="Proteomes" id="UP000250189"/>
    </source>
</evidence>
<keyword evidence="1" id="KW-1133">Transmembrane helix</keyword>
<gene>
    <name evidence="2" type="ORF">A3L04_06340</name>
    <name evidence="3" type="ORF">CHITON_0583</name>
    <name evidence="4" type="ORF">CHITON_1405</name>
</gene>
<dbReference type="Proteomes" id="UP000093069">
    <property type="component" value="Chromosome I"/>
</dbReference>
<evidence type="ECO:0000313" key="2">
    <source>
        <dbReference type="EMBL" id="ASJ16716.1"/>
    </source>
</evidence>
<reference evidence="2 6" key="4">
    <citation type="submission" date="2016-04" db="EMBL/GenBank/DDBJ databases">
        <title>Complete genome sequence of Thermococcus chitonophagus type strain GC74.</title>
        <authorList>
            <person name="Oger P.M."/>
        </authorList>
    </citation>
    <scope>NUCLEOTIDE SEQUENCE [LARGE SCALE GENOMIC DNA]</scope>
    <source>
        <strain evidence="2 6">GC74</strain>
    </source>
</reference>
<dbReference type="AlphaFoldDB" id="A0A160VRD9"/>
<proteinExistence type="predicted"/>
<evidence type="ECO:0000313" key="4">
    <source>
        <dbReference type="EMBL" id="CUX78184.1"/>
    </source>
</evidence>
<dbReference type="STRING" id="54262.CHITON_0583"/>
<reference evidence="4" key="3">
    <citation type="submission" date="2016-01" db="EMBL/GenBank/DDBJ databases">
        <authorList>
            <person name="McClelland M."/>
            <person name="Jain A."/>
            <person name="Saraogi P."/>
            <person name="Mendelson R."/>
            <person name="Westerman R."/>
            <person name="SanMiguel P."/>
            <person name="Csonka L."/>
        </authorList>
    </citation>
    <scope>NUCLEOTIDE SEQUENCE</scope>
    <source>
        <strain evidence="4">1</strain>
    </source>
</reference>
<organism evidence="3 5">
    <name type="scientific">Thermococcus chitonophagus</name>
    <dbReference type="NCBI Taxonomy" id="54262"/>
    <lineage>
        <taxon>Archaea</taxon>
        <taxon>Methanobacteriati</taxon>
        <taxon>Methanobacteriota</taxon>
        <taxon>Thermococci</taxon>
        <taxon>Thermococcales</taxon>
        <taxon>Thermococcaceae</taxon>
        <taxon>Thermococcus</taxon>
    </lineage>
</organism>
<dbReference type="OrthoDB" id="386427at2157"/>
<name>A0A160VRD9_9EURY</name>
<reference evidence="5" key="1">
    <citation type="submission" date="2016-01" db="EMBL/GenBank/DDBJ databases">
        <authorList>
            <person name="Vorgias C.E."/>
        </authorList>
    </citation>
    <scope>NUCLEOTIDE SEQUENCE [LARGE SCALE GENOMIC DNA]</scope>
</reference>
<dbReference type="EMBL" id="LN999010">
    <property type="protein sequence ID" value="CUX77362.1"/>
    <property type="molecule type" value="Genomic_DNA"/>
</dbReference>
<sequence length="223" mass="25998">MSEVNVSLYVLDFLRVPIAYLLGFVNYRSFYKSRRIRTRKSHVCEKCKKEIPVGSEAYALGVLDVIVRYHTAGTNLELKEVHPHVWLNGNNEKLEFDLLIILRNRKGHVRRIGVEFKEGDVKKVLAQAIARQPYVDYMYIATRSWVTLDFEDLFVMGYYGIGWVVWEEGFAKMIVSAKYHSPASSLEYMIERAVRIKVEEEFSKLFPRKKDLNLEVWLGGVRA</sequence>
<dbReference type="EMBL" id="CP015193">
    <property type="protein sequence ID" value="ASJ16716.1"/>
    <property type="molecule type" value="Genomic_DNA"/>
</dbReference>
<feature type="transmembrane region" description="Helical" evidence="1">
    <location>
        <begin position="6"/>
        <end position="27"/>
    </location>
</feature>
<keyword evidence="6" id="KW-1185">Reference proteome</keyword>
<dbReference type="EMBL" id="LN999010">
    <property type="protein sequence ID" value="CUX78184.1"/>
    <property type="molecule type" value="Genomic_DNA"/>
</dbReference>
<dbReference type="KEGG" id="tch:CHITON_0583"/>
<keyword evidence="1" id="KW-0472">Membrane</keyword>